<evidence type="ECO:0000256" key="1">
    <source>
        <dbReference type="ARBA" id="ARBA00004141"/>
    </source>
</evidence>
<evidence type="ECO:0000256" key="5">
    <source>
        <dbReference type="ARBA" id="ARBA00023053"/>
    </source>
</evidence>
<protein>
    <recommendedName>
        <fullName evidence="10">Cation/H+ exchanger transmembrane domain-containing protein</fullName>
    </recommendedName>
</protein>
<keyword evidence="2" id="KW-0813">Transport</keyword>
<keyword evidence="7" id="KW-0472">Membrane</keyword>
<dbReference type="InterPro" id="IPR004709">
    <property type="entry name" value="NaH_exchanger"/>
</dbReference>
<evidence type="ECO:0000313" key="11">
    <source>
        <dbReference type="EMBL" id="CAJ0939387.1"/>
    </source>
</evidence>
<dbReference type="InterPro" id="IPR018422">
    <property type="entry name" value="Cation/H_exchanger_CPA1"/>
</dbReference>
<keyword evidence="3" id="KW-0812">Transmembrane</keyword>
<keyword evidence="12" id="KW-1185">Reference proteome</keyword>
<reference evidence="11" key="1">
    <citation type="submission" date="2023-07" db="EMBL/GenBank/DDBJ databases">
        <authorList>
            <person name="Stuckert A."/>
        </authorList>
    </citation>
    <scope>NUCLEOTIDE SEQUENCE</scope>
</reference>
<dbReference type="PANTHER" id="PTHR10110:SF61">
    <property type="entry name" value="SODIUM_HYDROGEN EXCHANGER 9"/>
    <property type="match status" value="1"/>
</dbReference>
<organism evidence="11 12">
    <name type="scientific">Ranitomeya imitator</name>
    <name type="common">mimic poison frog</name>
    <dbReference type="NCBI Taxonomy" id="111125"/>
    <lineage>
        <taxon>Eukaryota</taxon>
        <taxon>Metazoa</taxon>
        <taxon>Chordata</taxon>
        <taxon>Craniata</taxon>
        <taxon>Vertebrata</taxon>
        <taxon>Euteleostomi</taxon>
        <taxon>Amphibia</taxon>
        <taxon>Batrachia</taxon>
        <taxon>Anura</taxon>
        <taxon>Neobatrachia</taxon>
        <taxon>Hyloidea</taxon>
        <taxon>Dendrobatidae</taxon>
        <taxon>Dendrobatinae</taxon>
        <taxon>Ranitomeya</taxon>
    </lineage>
</organism>
<dbReference type="Pfam" id="PF00999">
    <property type="entry name" value="Na_H_Exchanger"/>
    <property type="match status" value="1"/>
</dbReference>
<dbReference type="PRINTS" id="PR01084">
    <property type="entry name" value="NAHEXCHNGR"/>
</dbReference>
<accession>A0ABN9LDJ2</accession>
<evidence type="ECO:0000256" key="2">
    <source>
        <dbReference type="ARBA" id="ARBA00022448"/>
    </source>
</evidence>
<dbReference type="PANTHER" id="PTHR10110">
    <property type="entry name" value="SODIUM/HYDROGEN EXCHANGER"/>
    <property type="match status" value="1"/>
</dbReference>
<dbReference type="EMBL" id="CAUEEQ010015530">
    <property type="protein sequence ID" value="CAJ0939387.1"/>
    <property type="molecule type" value="Genomic_DNA"/>
</dbReference>
<evidence type="ECO:0000256" key="8">
    <source>
        <dbReference type="ARBA" id="ARBA00023201"/>
    </source>
</evidence>
<keyword evidence="5" id="KW-0915">Sodium</keyword>
<dbReference type="InterPro" id="IPR006153">
    <property type="entry name" value="Cation/H_exchanger_TM"/>
</dbReference>
<feature type="compositionally biased region" description="Basic and acidic residues" evidence="9">
    <location>
        <begin position="1"/>
        <end position="15"/>
    </location>
</feature>
<keyword evidence="4" id="KW-1133">Transmembrane helix</keyword>
<feature type="region of interest" description="Disordered" evidence="9">
    <location>
        <begin position="1"/>
        <end position="28"/>
    </location>
</feature>
<sequence>MQLRSRTADYREQSRYPDPAVAYSDGNQGLLETDEYSTSLWEVEPHIHHCNGRHHVTAHTGEAAARRGSSEGAGVDKGGRQSKTYEGLRYSIGYSHSNQRNDSIGGKCQLYQGYGLVMGLIIRYATKSNEEEDGAVYACESLKSNPTTLLINITHHVYQYEYRGEINKHNINNDQGNAILQKMTFDPEVFFNVLLPPIIFHAGYSLKKRHFFRNLGTILTYAFLASHLSALTVQAEGGAHTNMSSPPLTLTVTAEHAEDGEAPTLERGTGEYLILTCSRRGPWKLLPDRWSLAPAALPLFSGHWYRS</sequence>
<comment type="subcellular location">
    <subcellularLocation>
        <location evidence="1">Membrane</location>
        <topology evidence="1">Multi-pass membrane protein</topology>
    </subcellularLocation>
</comment>
<evidence type="ECO:0000256" key="6">
    <source>
        <dbReference type="ARBA" id="ARBA00023065"/>
    </source>
</evidence>
<name>A0ABN9LDJ2_9NEOB</name>
<feature type="domain" description="Cation/H+ exchanger transmembrane" evidence="10">
    <location>
        <begin position="181"/>
        <end position="230"/>
    </location>
</feature>
<evidence type="ECO:0000256" key="3">
    <source>
        <dbReference type="ARBA" id="ARBA00022692"/>
    </source>
</evidence>
<evidence type="ECO:0000259" key="10">
    <source>
        <dbReference type="Pfam" id="PF00999"/>
    </source>
</evidence>
<keyword evidence="8" id="KW-0739">Sodium transport</keyword>
<gene>
    <name evidence="11" type="ORF">RIMI_LOCUS7999351</name>
</gene>
<evidence type="ECO:0000256" key="7">
    <source>
        <dbReference type="ARBA" id="ARBA00023136"/>
    </source>
</evidence>
<evidence type="ECO:0000313" key="12">
    <source>
        <dbReference type="Proteomes" id="UP001176940"/>
    </source>
</evidence>
<feature type="region of interest" description="Disordered" evidence="9">
    <location>
        <begin position="59"/>
        <end position="81"/>
    </location>
</feature>
<proteinExistence type="predicted"/>
<comment type="caution">
    <text evidence="11">The sequence shown here is derived from an EMBL/GenBank/DDBJ whole genome shotgun (WGS) entry which is preliminary data.</text>
</comment>
<keyword evidence="6" id="KW-0406">Ion transport</keyword>
<dbReference type="Proteomes" id="UP001176940">
    <property type="component" value="Unassembled WGS sequence"/>
</dbReference>
<evidence type="ECO:0000256" key="4">
    <source>
        <dbReference type="ARBA" id="ARBA00022989"/>
    </source>
</evidence>
<evidence type="ECO:0000256" key="9">
    <source>
        <dbReference type="SAM" id="MobiDB-lite"/>
    </source>
</evidence>